<evidence type="ECO:0000256" key="11">
    <source>
        <dbReference type="ARBA" id="ARBA00023286"/>
    </source>
</evidence>
<feature type="binding site" evidence="15">
    <location>
        <position position="156"/>
    </location>
    <ligand>
        <name>ATP</name>
        <dbReference type="ChEBI" id="CHEBI:30616"/>
        <note>ligand shared between two neighboring subunits of the homotrimer</note>
    </ligand>
</feature>
<dbReference type="Ensembl" id="ENSMAMT00000002835.2">
    <property type="protein sequence ID" value="ENSMAMP00000002780.2"/>
    <property type="gene ID" value="ENSMAMG00000001914.2"/>
</dbReference>
<evidence type="ECO:0000256" key="5">
    <source>
        <dbReference type="ARBA" id="ARBA00022692"/>
    </source>
</evidence>
<evidence type="ECO:0000256" key="16">
    <source>
        <dbReference type="PIRSR" id="PIRSR005713-2"/>
    </source>
</evidence>
<evidence type="ECO:0000256" key="17">
    <source>
        <dbReference type="RuleBase" id="RU000681"/>
    </source>
</evidence>
<dbReference type="InterPro" id="IPR059116">
    <property type="entry name" value="P2X_receptor"/>
</dbReference>
<feature type="disulfide bond" evidence="16">
    <location>
        <begin position="103"/>
        <end position="131"/>
    </location>
</feature>
<keyword evidence="6 17" id="KW-1133">Transmembrane helix</keyword>
<keyword evidence="8 14" id="KW-0472">Membrane</keyword>
<name>A0A3Q3RJ36_9TELE</name>
<feature type="binding site" evidence="15">
    <location>
        <position position="280"/>
    </location>
    <ligand>
        <name>ATP</name>
        <dbReference type="ChEBI" id="CHEBI:30616"/>
        <note>ligand shared between two neighboring subunits of the homotrimer</note>
    </ligand>
</feature>
<evidence type="ECO:0000313" key="20">
    <source>
        <dbReference type="Proteomes" id="UP000261640"/>
    </source>
</evidence>
<feature type="binding site" evidence="15">
    <location>
        <begin position="260"/>
        <end position="262"/>
    </location>
    <ligand>
        <name>ATP</name>
        <dbReference type="ChEBI" id="CHEBI:30616"/>
        <note>ligand shared between two neighboring subunits of the homotrimer</note>
    </ligand>
</feature>
<dbReference type="NCBIfam" id="TIGR00863">
    <property type="entry name" value="P2X"/>
    <property type="match status" value="1"/>
</dbReference>
<evidence type="ECO:0000313" key="19">
    <source>
        <dbReference type="Ensembl" id="ENSMAMP00000002780.2"/>
    </source>
</evidence>
<dbReference type="PANTHER" id="PTHR10125">
    <property type="entry name" value="P2X PURINOCEPTOR"/>
    <property type="match status" value="1"/>
</dbReference>
<evidence type="ECO:0000256" key="3">
    <source>
        <dbReference type="ARBA" id="ARBA00022448"/>
    </source>
</evidence>
<organism evidence="19 20">
    <name type="scientific">Mastacembelus armatus</name>
    <name type="common">zig-zag eel</name>
    <dbReference type="NCBI Taxonomy" id="205130"/>
    <lineage>
        <taxon>Eukaryota</taxon>
        <taxon>Metazoa</taxon>
        <taxon>Chordata</taxon>
        <taxon>Craniata</taxon>
        <taxon>Vertebrata</taxon>
        <taxon>Euteleostomi</taxon>
        <taxon>Actinopterygii</taxon>
        <taxon>Neopterygii</taxon>
        <taxon>Teleostei</taxon>
        <taxon>Neoteleostei</taxon>
        <taxon>Acanthomorphata</taxon>
        <taxon>Anabantaria</taxon>
        <taxon>Synbranchiformes</taxon>
        <taxon>Mastacembelidae</taxon>
        <taxon>Mastacembelus</taxon>
    </lineage>
</organism>
<dbReference type="GO" id="GO:0001614">
    <property type="term" value="F:purinergic nucleotide receptor activity"/>
    <property type="evidence" value="ECO:0007669"/>
    <property type="project" value="UniProtKB-UniRule"/>
</dbReference>
<protein>
    <recommendedName>
        <fullName evidence="14 17">P2X purinoceptor</fullName>
    </recommendedName>
    <alternativeName>
        <fullName evidence="14">P2X purinoceptor 3</fullName>
    </alternativeName>
</protein>
<feature type="region of interest" description="Disordered" evidence="18">
    <location>
        <begin position="363"/>
        <end position="383"/>
    </location>
</feature>
<dbReference type="PROSITE" id="PS01212">
    <property type="entry name" value="P2X_RECEPTOR"/>
    <property type="match status" value="1"/>
</dbReference>
<dbReference type="Proteomes" id="UP000261640">
    <property type="component" value="Unplaced"/>
</dbReference>
<keyword evidence="9 16" id="KW-1015">Disulfide bond</keyword>
<dbReference type="GO" id="GO:0070588">
    <property type="term" value="P:calcium ion transmembrane transport"/>
    <property type="evidence" value="ECO:0007669"/>
    <property type="project" value="TreeGrafter"/>
</dbReference>
<evidence type="ECO:0000256" key="14">
    <source>
        <dbReference type="PIRNR" id="PIRNR005713"/>
    </source>
</evidence>
<evidence type="ECO:0000256" key="18">
    <source>
        <dbReference type="SAM" id="MobiDB-lite"/>
    </source>
</evidence>
<dbReference type="GeneTree" id="ENSGT01020000230351"/>
<keyword evidence="15" id="KW-0067">ATP-binding</keyword>
<keyword evidence="15" id="KW-0547">Nucleotide-binding</keyword>
<dbReference type="PANTHER" id="PTHR10125:SF8">
    <property type="entry name" value="P2X PURINOCEPTOR 3"/>
    <property type="match status" value="1"/>
</dbReference>
<sequence length="383" mass="42829">MGSFLWGCVTDFFTYETTKSVVVKSWSVGIINRIVQLLIITYFVGWVFIHEKAYQVTETGIESSVMTKVKGFGHYHNRVMDVADYVFPSQSDKKFKCETDGNCSKYVDTVLANGVITGVCLKTSNDSQGWCEVKGWCPVENDNVKDKSVIDVEDFTIFIKNSIRFPLFDVTRGNFPSTMTSEEIKSCKYNPEQSPFCPIFRVGDILNYTGQNAADLGGEIGIIIEWKCNLDQNIDYCVPKYSFTRLDAPFAKNAISKGYNFRFAKYFKTDNGTEFRTLHKVFAIRFDVMVTGNAGKFDAIPTLINLVAAFTSVGLGTVLCDIILLNFMKGAEQYKAKKFEEVSEAQIEASLAQSPASQFSLKPDIKSSYDSGAISLSNSEHPI</sequence>
<evidence type="ECO:0000256" key="10">
    <source>
        <dbReference type="ARBA" id="ARBA00023180"/>
    </source>
</evidence>
<evidence type="ECO:0000256" key="4">
    <source>
        <dbReference type="ARBA" id="ARBA00022475"/>
    </source>
</evidence>
<comment type="function">
    <text evidence="17">Receptor for ATP that acts as a ligand-gated ion channel.</text>
</comment>
<evidence type="ECO:0000256" key="2">
    <source>
        <dbReference type="ARBA" id="ARBA00009848"/>
    </source>
</evidence>
<feature type="disulfide bond" evidence="16">
    <location>
        <begin position="187"/>
        <end position="197"/>
    </location>
</feature>
<dbReference type="InterPro" id="IPR053792">
    <property type="entry name" value="P2X_RECEPTOR_CS"/>
</dbReference>
<comment type="subcellular location">
    <subcellularLocation>
        <location evidence="1">Cell membrane</location>
        <topology evidence="1">Multi-pass membrane protein</topology>
    </subcellularLocation>
    <subcellularLocation>
        <location evidence="17">Membrane</location>
        <topology evidence="17">Multi-pass membrane protein</topology>
    </subcellularLocation>
</comment>
<dbReference type="STRING" id="205130.ENSMAMP00000002780"/>
<feature type="transmembrane region" description="Helical" evidence="17">
    <location>
        <begin position="303"/>
        <end position="328"/>
    </location>
</feature>
<dbReference type="InterPro" id="IPR027309">
    <property type="entry name" value="P2X_extracellular_dom_sf"/>
</dbReference>
<dbReference type="InterPro" id="IPR001429">
    <property type="entry name" value="P2X_purnocptor"/>
</dbReference>
<feature type="binding site" evidence="15">
    <location>
        <begin position="68"/>
        <end position="70"/>
    </location>
    <ligand>
        <name>ATP</name>
        <dbReference type="ChEBI" id="CHEBI:30616"/>
        <note>ligand shared between two neighboring subunits of the homotrimer</note>
    </ligand>
</feature>
<dbReference type="PRINTS" id="PR01307">
    <property type="entry name" value="P2XRECEPTOR"/>
</dbReference>
<keyword evidence="3 14" id="KW-0813">Transport</keyword>
<keyword evidence="10" id="KW-0325">Glycoprotein</keyword>
<dbReference type="GO" id="GO:0098794">
    <property type="term" value="C:postsynapse"/>
    <property type="evidence" value="ECO:0007669"/>
    <property type="project" value="GOC"/>
</dbReference>
<reference evidence="19" key="2">
    <citation type="submission" date="2025-09" db="UniProtKB">
        <authorList>
            <consortium name="Ensembl"/>
        </authorList>
    </citation>
    <scope>IDENTIFICATION</scope>
</reference>
<evidence type="ECO:0000256" key="12">
    <source>
        <dbReference type="ARBA" id="ARBA00023303"/>
    </source>
</evidence>
<dbReference type="InterPro" id="IPR003046">
    <property type="entry name" value="P2X3_purnocptor"/>
</dbReference>
<dbReference type="AlphaFoldDB" id="A0A3Q3RJ36"/>
<evidence type="ECO:0000256" key="1">
    <source>
        <dbReference type="ARBA" id="ARBA00004651"/>
    </source>
</evidence>
<comment type="similarity">
    <text evidence="2 14 17">Belongs to the P2X receptor family.</text>
</comment>
<comment type="function">
    <text evidence="14">Extracellular ATP-activated non-selective cation channel. Plays particularly important role in sensory neurons where its activation is critical for gustatory, nociceptive responses, visceral reflexes and sensory hypersensitization.</text>
</comment>
<dbReference type="GO" id="GO:0005886">
    <property type="term" value="C:plasma membrane"/>
    <property type="evidence" value="ECO:0007669"/>
    <property type="project" value="UniProtKB-SubCell"/>
</dbReference>
<accession>A0A3Q3RJ36</accession>
<dbReference type="Pfam" id="PF00864">
    <property type="entry name" value="P2X_receptor"/>
    <property type="match status" value="1"/>
</dbReference>
<evidence type="ECO:0000256" key="9">
    <source>
        <dbReference type="ARBA" id="ARBA00023157"/>
    </source>
</evidence>
<feature type="disulfide bond" evidence="16">
    <location>
        <begin position="228"/>
        <end position="237"/>
    </location>
</feature>
<comment type="catalytic activity">
    <reaction evidence="13">
        <text>Ca(2+)(in) = Ca(2+)(out)</text>
        <dbReference type="Rhea" id="RHEA:29671"/>
        <dbReference type="ChEBI" id="CHEBI:29108"/>
    </reaction>
</comment>
<dbReference type="PRINTS" id="PR01310">
    <property type="entry name" value="P2X3RECEPTOR"/>
</dbReference>
<evidence type="ECO:0000256" key="6">
    <source>
        <dbReference type="ARBA" id="ARBA00022989"/>
    </source>
</evidence>
<evidence type="ECO:0000256" key="7">
    <source>
        <dbReference type="ARBA" id="ARBA00023065"/>
    </source>
</evidence>
<keyword evidence="11 14" id="KW-1071">Ligand-gated ion channel</keyword>
<comment type="caution">
    <text evidence="17">Lacks conserved residue(s) required for the propagation of feature annotation.</text>
</comment>
<reference evidence="19" key="1">
    <citation type="submission" date="2025-08" db="UniProtKB">
        <authorList>
            <consortium name="Ensembl"/>
        </authorList>
    </citation>
    <scope>IDENTIFICATION</scope>
</reference>
<dbReference type="GO" id="GO:0004931">
    <property type="term" value="F:extracellularly ATP-gated monoatomic cation channel activity"/>
    <property type="evidence" value="ECO:0007669"/>
    <property type="project" value="UniProtKB-UniRule"/>
</dbReference>
<proteinExistence type="inferred from homology"/>
<dbReference type="GO" id="GO:0033198">
    <property type="term" value="P:response to ATP"/>
    <property type="evidence" value="ECO:0007669"/>
    <property type="project" value="InterPro"/>
</dbReference>
<feature type="compositionally biased region" description="Polar residues" evidence="18">
    <location>
        <begin position="368"/>
        <end position="383"/>
    </location>
</feature>
<dbReference type="Gene3D" id="1.10.287.940">
    <property type="entry name" value="atp-gated p2x4 ion channel"/>
    <property type="match status" value="2"/>
</dbReference>
<evidence type="ECO:0000256" key="13">
    <source>
        <dbReference type="ARBA" id="ARBA00036634"/>
    </source>
</evidence>
<comment type="subunit">
    <text evidence="14">Homotrimer. Forms heterotrimer with P2RX2. Heterotrimeric P2RX2/3 has a ligand dose-response profile that is distinct from either homotrimeric P2RX2 or P2RX3.</text>
</comment>
<keyword evidence="4" id="KW-1003">Cell membrane</keyword>
<evidence type="ECO:0000256" key="8">
    <source>
        <dbReference type="ARBA" id="ARBA00023136"/>
    </source>
</evidence>
<feature type="disulfide bond" evidence="16">
    <location>
        <begin position="97"/>
        <end position="120"/>
    </location>
</feature>
<keyword evidence="12 17" id="KW-0407">Ion channel</keyword>
<dbReference type="InParanoid" id="A0A3Q3RJ36"/>
<dbReference type="GO" id="GO:0005524">
    <property type="term" value="F:ATP binding"/>
    <property type="evidence" value="ECO:0007669"/>
    <property type="project" value="UniProtKB-UniRule"/>
</dbReference>
<dbReference type="Gene3D" id="2.60.490.10">
    <property type="entry name" value="atp-gated p2x4 ion channel domain"/>
    <property type="match status" value="1"/>
</dbReference>
<dbReference type="PIRSF" id="PIRSF005713">
    <property type="entry name" value="P2X_purinoceptor"/>
    <property type="match status" value="1"/>
</dbReference>
<evidence type="ECO:0000256" key="15">
    <source>
        <dbReference type="PIRSR" id="PIRSR005713-1"/>
    </source>
</evidence>
<keyword evidence="5 17" id="KW-0812">Transmembrane</keyword>
<keyword evidence="7 14" id="KW-0406">Ion transport</keyword>
<keyword evidence="17" id="KW-0675">Receptor</keyword>
<keyword evidence="20" id="KW-1185">Reference proteome</keyword>